<gene>
    <name evidence="1" type="ORF">Ahy_A10g050718</name>
</gene>
<sequence length="112" mass="12921">MFIAPPSSNFLSVAARFHLLRLNIRCTQLMGVYDKLGLQIYWVLRKENSILLTASSVFLPVHPMMVSVIHTRLMELTSQPEAPDRAVAQWHLWKSVVAEWCAVLEEEMIRRS</sequence>
<accession>A0A445BAA6</accession>
<keyword evidence="2" id="KW-1185">Reference proteome</keyword>
<protein>
    <submittedName>
        <fullName evidence="1">Uncharacterized protein</fullName>
    </submittedName>
</protein>
<evidence type="ECO:0000313" key="1">
    <source>
        <dbReference type="EMBL" id="RYR35579.1"/>
    </source>
</evidence>
<evidence type="ECO:0000313" key="2">
    <source>
        <dbReference type="Proteomes" id="UP000289738"/>
    </source>
</evidence>
<comment type="caution">
    <text evidence="1">The sequence shown here is derived from an EMBL/GenBank/DDBJ whole genome shotgun (WGS) entry which is preliminary data.</text>
</comment>
<reference evidence="1 2" key="1">
    <citation type="submission" date="2019-01" db="EMBL/GenBank/DDBJ databases">
        <title>Sequencing of cultivated peanut Arachis hypogaea provides insights into genome evolution and oil improvement.</title>
        <authorList>
            <person name="Chen X."/>
        </authorList>
    </citation>
    <scope>NUCLEOTIDE SEQUENCE [LARGE SCALE GENOMIC DNA]</scope>
    <source>
        <strain evidence="2">cv. Fuhuasheng</strain>
        <tissue evidence="1">Leaves</tissue>
    </source>
</reference>
<dbReference type="EMBL" id="SDMP01000010">
    <property type="protein sequence ID" value="RYR35579.1"/>
    <property type="molecule type" value="Genomic_DNA"/>
</dbReference>
<dbReference type="AlphaFoldDB" id="A0A445BAA6"/>
<dbReference type="Proteomes" id="UP000289738">
    <property type="component" value="Chromosome A10"/>
</dbReference>
<organism evidence="1 2">
    <name type="scientific">Arachis hypogaea</name>
    <name type="common">Peanut</name>
    <dbReference type="NCBI Taxonomy" id="3818"/>
    <lineage>
        <taxon>Eukaryota</taxon>
        <taxon>Viridiplantae</taxon>
        <taxon>Streptophyta</taxon>
        <taxon>Embryophyta</taxon>
        <taxon>Tracheophyta</taxon>
        <taxon>Spermatophyta</taxon>
        <taxon>Magnoliopsida</taxon>
        <taxon>eudicotyledons</taxon>
        <taxon>Gunneridae</taxon>
        <taxon>Pentapetalae</taxon>
        <taxon>rosids</taxon>
        <taxon>fabids</taxon>
        <taxon>Fabales</taxon>
        <taxon>Fabaceae</taxon>
        <taxon>Papilionoideae</taxon>
        <taxon>50 kb inversion clade</taxon>
        <taxon>dalbergioids sensu lato</taxon>
        <taxon>Dalbergieae</taxon>
        <taxon>Pterocarpus clade</taxon>
        <taxon>Arachis</taxon>
    </lineage>
</organism>
<name>A0A445BAA6_ARAHY</name>
<proteinExistence type="predicted"/>